<gene>
    <name evidence="2" type="ORF">JO379_005772</name>
</gene>
<dbReference type="Proteomes" id="UP001519291">
    <property type="component" value="Unassembled WGS sequence"/>
</dbReference>
<feature type="compositionally biased region" description="Basic and acidic residues" evidence="1">
    <location>
        <begin position="232"/>
        <end position="247"/>
    </location>
</feature>
<accession>A0ABS4YEI1</accession>
<evidence type="ECO:0000313" key="2">
    <source>
        <dbReference type="EMBL" id="MBP2406303.1"/>
    </source>
</evidence>
<dbReference type="EMBL" id="JAGIOH010000001">
    <property type="protein sequence ID" value="MBP2406303.1"/>
    <property type="molecule type" value="Genomic_DNA"/>
</dbReference>
<comment type="caution">
    <text evidence="2">The sequence shown here is derived from an EMBL/GenBank/DDBJ whole genome shotgun (WGS) entry which is preliminary data.</text>
</comment>
<feature type="region of interest" description="Disordered" evidence="1">
    <location>
        <begin position="205"/>
        <end position="247"/>
    </location>
</feature>
<protein>
    <recommendedName>
        <fullName evidence="4">IrrE N-terminal-like domain-containing protein</fullName>
    </recommendedName>
</protein>
<evidence type="ECO:0008006" key="4">
    <source>
        <dbReference type="Google" id="ProtNLM"/>
    </source>
</evidence>
<proteinExistence type="predicted"/>
<evidence type="ECO:0000313" key="3">
    <source>
        <dbReference type="Proteomes" id="UP001519291"/>
    </source>
</evidence>
<name>A0ABS4YEI1_9ACTN</name>
<sequence length="247" mass="27134">MTVMADDRLFYTWRRSEDEDGASMRVGRIRRRCKQLIHELALPASTDLQGMCDVVARRVGRPIRLVPMSLDGVVSGMTATTDDAYWVFYEQKTSPWHQVHIVLHEIGHLILGHDQDPAVTEDALKMWTPSVDVATAMRRMGLTMGLARHHCYDNLTERETEILGTLLMERVVPPPPGQDLPLEGQAAELAASLGPALQHVRRQLREGGAVRPETGIGPRDDTRAGGAPGAGTDDRDATDDRGGDAGV</sequence>
<reference evidence="2 3" key="1">
    <citation type="submission" date="2021-03" db="EMBL/GenBank/DDBJ databases">
        <title>Sequencing the genomes of 1000 actinobacteria strains.</title>
        <authorList>
            <person name="Klenk H.-P."/>
        </authorList>
    </citation>
    <scope>NUCLEOTIDE SEQUENCE [LARGE SCALE GENOMIC DNA]</scope>
    <source>
        <strain evidence="2 3">DSM 41480</strain>
    </source>
</reference>
<organism evidence="2 3">
    <name type="scientific">Streptomyces syringium</name>
    <dbReference type="NCBI Taxonomy" id="76729"/>
    <lineage>
        <taxon>Bacteria</taxon>
        <taxon>Bacillati</taxon>
        <taxon>Actinomycetota</taxon>
        <taxon>Actinomycetes</taxon>
        <taxon>Kitasatosporales</taxon>
        <taxon>Streptomycetaceae</taxon>
        <taxon>Streptomyces</taxon>
    </lineage>
</organism>
<keyword evidence="3" id="KW-1185">Reference proteome</keyword>
<evidence type="ECO:0000256" key="1">
    <source>
        <dbReference type="SAM" id="MobiDB-lite"/>
    </source>
</evidence>